<dbReference type="InterPro" id="IPR046357">
    <property type="entry name" value="PPIase_dom_sf"/>
</dbReference>
<evidence type="ECO:0000256" key="2">
    <source>
        <dbReference type="ARBA" id="ARBA00013194"/>
    </source>
</evidence>
<name>A0A2W1JA56_9CYAN</name>
<evidence type="ECO:0000259" key="8">
    <source>
        <dbReference type="PROSITE" id="PS50198"/>
    </source>
</evidence>
<keyword evidence="3" id="KW-0732">Signal</keyword>
<feature type="domain" description="PpiC" evidence="8">
    <location>
        <begin position="108"/>
        <end position="206"/>
    </location>
</feature>
<comment type="caution">
    <text evidence="9">The sequence shown here is derived from an EMBL/GenBank/DDBJ whole genome shotgun (WGS) entry which is preliminary data.</text>
</comment>
<dbReference type="OrthoDB" id="507969at2"/>
<evidence type="ECO:0000313" key="10">
    <source>
        <dbReference type="Proteomes" id="UP000248857"/>
    </source>
</evidence>
<reference evidence="9 10" key="1">
    <citation type="journal article" date="2018" name="Sci. Rep.">
        <title>A novel species of the marine cyanobacterium Acaryochloris with a unique pigment content and lifestyle.</title>
        <authorList>
            <person name="Partensky F."/>
            <person name="Six C."/>
            <person name="Ratin M."/>
            <person name="Garczarek L."/>
            <person name="Vaulot D."/>
            <person name="Probert I."/>
            <person name="Calteau A."/>
            <person name="Gourvil P."/>
            <person name="Marie D."/>
            <person name="Grebert T."/>
            <person name="Bouchier C."/>
            <person name="Le Panse S."/>
            <person name="Gachenot M."/>
            <person name="Rodriguez F."/>
            <person name="Garrido J.L."/>
        </authorList>
    </citation>
    <scope>NUCLEOTIDE SEQUENCE [LARGE SCALE GENOMIC DNA]</scope>
    <source>
        <strain evidence="9 10">RCC1774</strain>
    </source>
</reference>
<comment type="catalytic activity">
    <reaction evidence="1">
        <text>[protein]-peptidylproline (omega=180) = [protein]-peptidylproline (omega=0)</text>
        <dbReference type="Rhea" id="RHEA:16237"/>
        <dbReference type="Rhea" id="RHEA-COMP:10747"/>
        <dbReference type="Rhea" id="RHEA-COMP:10748"/>
        <dbReference type="ChEBI" id="CHEBI:83833"/>
        <dbReference type="ChEBI" id="CHEBI:83834"/>
        <dbReference type="EC" id="5.2.1.8"/>
    </reaction>
</comment>
<feature type="region of interest" description="Disordered" evidence="7">
    <location>
        <begin position="237"/>
        <end position="264"/>
    </location>
</feature>
<dbReference type="SUPFAM" id="SSF54534">
    <property type="entry name" value="FKBP-like"/>
    <property type="match status" value="1"/>
</dbReference>
<evidence type="ECO:0000256" key="4">
    <source>
        <dbReference type="ARBA" id="ARBA00023110"/>
    </source>
</evidence>
<gene>
    <name evidence="9" type="primary">prsA</name>
    <name evidence="9" type="ORF">C1752_08880</name>
</gene>
<keyword evidence="5 6" id="KW-0413">Isomerase</keyword>
<dbReference type="InterPro" id="IPR000297">
    <property type="entry name" value="PPIase_PpiC"/>
</dbReference>
<evidence type="ECO:0000256" key="1">
    <source>
        <dbReference type="ARBA" id="ARBA00000971"/>
    </source>
</evidence>
<dbReference type="Gene3D" id="3.10.50.40">
    <property type="match status" value="1"/>
</dbReference>
<dbReference type="EMBL" id="PQWO01000026">
    <property type="protein sequence ID" value="PZD70886.1"/>
    <property type="molecule type" value="Genomic_DNA"/>
</dbReference>
<dbReference type="RefSeq" id="WP_110988627.1">
    <property type="nucleotide sequence ID" value="NZ_CAWNWM010000026.1"/>
</dbReference>
<protein>
    <recommendedName>
        <fullName evidence="2">peptidylprolyl isomerase</fullName>
        <ecNumber evidence="2">5.2.1.8</ecNumber>
    </recommendedName>
</protein>
<organism evidence="9 10">
    <name type="scientific">Acaryochloris thomasi RCC1774</name>
    <dbReference type="NCBI Taxonomy" id="1764569"/>
    <lineage>
        <taxon>Bacteria</taxon>
        <taxon>Bacillati</taxon>
        <taxon>Cyanobacteriota</taxon>
        <taxon>Cyanophyceae</taxon>
        <taxon>Acaryochloridales</taxon>
        <taxon>Acaryochloridaceae</taxon>
        <taxon>Acaryochloris</taxon>
        <taxon>Acaryochloris thomasi</taxon>
    </lineage>
</organism>
<feature type="compositionally biased region" description="Basic and acidic residues" evidence="7">
    <location>
        <begin position="240"/>
        <end position="250"/>
    </location>
</feature>
<dbReference type="PANTHER" id="PTHR47245:SF1">
    <property type="entry name" value="FOLDASE PROTEIN PRSA"/>
    <property type="match status" value="1"/>
</dbReference>
<keyword evidence="4 6" id="KW-0697">Rotamase</keyword>
<sequence length="264" mass="30153">MKAVLQVGDQSFSATEVVQHLVAYQMLPQVSQEMIIDQAIAEVECTPEEEEQARQQFFAQNKLTSDSDLQAWLQHNGVTPAQLKHLILRPIKLETFKRNTWGAQLGNHFLKQKQHLDRVIYSLIRTKDVAIAQELYFRIQEGEATFAELAKEYSQGPEAQTGGLIGPMELSQAHPKLAQLLRTSQPGQIFPPVRLDEWFLIVQLEKLLPAQLDDPTEKRLLNDLFQRWLKQQQQTVSLHFPEENPSEERTASPAVLQEPETAEP</sequence>
<dbReference type="PROSITE" id="PS50198">
    <property type="entry name" value="PPIC_PPIASE_2"/>
    <property type="match status" value="1"/>
</dbReference>
<evidence type="ECO:0000256" key="7">
    <source>
        <dbReference type="SAM" id="MobiDB-lite"/>
    </source>
</evidence>
<evidence type="ECO:0000256" key="3">
    <source>
        <dbReference type="ARBA" id="ARBA00022729"/>
    </source>
</evidence>
<dbReference type="EC" id="5.2.1.8" evidence="2"/>
<dbReference type="InterPro" id="IPR050245">
    <property type="entry name" value="PrsA_foldase"/>
</dbReference>
<accession>A0A2W1JA56</accession>
<dbReference type="Pfam" id="PF00639">
    <property type="entry name" value="Rotamase"/>
    <property type="match status" value="1"/>
</dbReference>
<dbReference type="GO" id="GO:0003755">
    <property type="term" value="F:peptidyl-prolyl cis-trans isomerase activity"/>
    <property type="evidence" value="ECO:0007669"/>
    <property type="project" value="UniProtKB-KW"/>
</dbReference>
<dbReference type="Proteomes" id="UP000248857">
    <property type="component" value="Unassembled WGS sequence"/>
</dbReference>
<dbReference type="SUPFAM" id="SSF109998">
    <property type="entry name" value="Triger factor/SurA peptide-binding domain-like"/>
    <property type="match status" value="1"/>
</dbReference>
<evidence type="ECO:0000256" key="6">
    <source>
        <dbReference type="PROSITE-ProRule" id="PRU00278"/>
    </source>
</evidence>
<dbReference type="PANTHER" id="PTHR47245">
    <property type="entry name" value="PEPTIDYLPROLYL ISOMERASE"/>
    <property type="match status" value="1"/>
</dbReference>
<evidence type="ECO:0000313" key="9">
    <source>
        <dbReference type="EMBL" id="PZD70886.1"/>
    </source>
</evidence>
<dbReference type="InterPro" id="IPR027304">
    <property type="entry name" value="Trigger_fact/SurA_dom_sf"/>
</dbReference>
<keyword evidence="10" id="KW-1185">Reference proteome</keyword>
<proteinExistence type="predicted"/>
<dbReference type="AlphaFoldDB" id="A0A2W1JA56"/>
<evidence type="ECO:0000256" key="5">
    <source>
        <dbReference type="ARBA" id="ARBA00023235"/>
    </source>
</evidence>